<dbReference type="EC" id="2.3.1.222" evidence="3 10"/>
<dbReference type="Proteomes" id="UP000287910">
    <property type="component" value="Unassembled WGS sequence"/>
</dbReference>
<dbReference type="InterPro" id="IPR008300">
    <property type="entry name" value="PTAC"/>
</dbReference>
<evidence type="ECO:0000256" key="2">
    <source>
        <dbReference type="ARBA" id="ARBA00007342"/>
    </source>
</evidence>
<keyword evidence="13" id="KW-1185">Reference proteome</keyword>
<organism evidence="12 13">
    <name type="scientific">Lysinibacillus antri</name>
    <dbReference type="NCBI Taxonomy" id="2498145"/>
    <lineage>
        <taxon>Bacteria</taxon>
        <taxon>Bacillati</taxon>
        <taxon>Bacillota</taxon>
        <taxon>Bacilli</taxon>
        <taxon>Bacillales</taxon>
        <taxon>Bacillaceae</taxon>
        <taxon>Lysinibacillus</taxon>
    </lineage>
</organism>
<evidence type="ECO:0000256" key="3">
    <source>
        <dbReference type="ARBA" id="ARBA00012206"/>
    </source>
</evidence>
<comment type="pathway">
    <text evidence="10">Polyol metabolism; 1,2-propanediol degradation.</text>
</comment>
<evidence type="ECO:0000256" key="7">
    <source>
        <dbReference type="ARBA" id="ARBA00022833"/>
    </source>
</evidence>
<dbReference type="GO" id="GO:0046872">
    <property type="term" value="F:metal ion binding"/>
    <property type="evidence" value="ECO:0007669"/>
    <property type="project" value="UniProtKB-KW"/>
</dbReference>
<accession>A0A432L736</accession>
<evidence type="ECO:0000256" key="6">
    <source>
        <dbReference type="ARBA" id="ARBA00022723"/>
    </source>
</evidence>
<dbReference type="GO" id="GO:0051144">
    <property type="term" value="P:1,2-propanediol catabolic process"/>
    <property type="evidence" value="ECO:0007669"/>
    <property type="project" value="UniProtKB-UniPathway"/>
</dbReference>
<evidence type="ECO:0000256" key="5">
    <source>
        <dbReference type="ARBA" id="ARBA00022679"/>
    </source>
</evidence>
<keyword evidence="5 10" id="KW-0808">Transferase</keyword>
<protein>
    <recommendedName>
        <fullName evidence="4 10">Phosphate propanoyltransferase</fullName>
        <ecNumber evidence="3 10">2.3.1.222</ecNumber>
    </recommendedName>
</protein>
<keyword evidence="8 10" id="KW-0012">Acyltransferase</keyword>
<dbReference type="PANTHER" id="PTHR39453">
    <property type="entry name" value="PHOSPHATE PROPANOYLTRANSFERASE"/>
    <property type="match status" value="1"/>
</dbReference>
<gene>
    <name evidence="12" type="primary">pduL</name>
    <name evidence="12" type="ORF">EK386_18590</name>
</gene>
<reference evidence="12 13" key="1">
    <citation type="submission" date="2018-12" db="EMBL/GenBank/DDBJ databases">
        <title>Lysinibacillus antri sp. nov., isolated from a cave soil.</title>
        <authorList>
            <person name="Narsing Rao M.P."/>
            <person name="Zhang H."/>
            <person name="Dong Z.-Y."/>
            <person name="Niu X.-K."/>
            <person name="Zhang K."/>
            <person name="Fang B.-Z."/>
            <person name="Kang Y.-Q."/>
            <person name="Xiao M."/>
            <person name="Li W.-J."/>
        </authorList>
    </citation>
    <scope>NUCLEOTIDE SEQUENCE [LARGE SCALE GENOMIC DNA]</scope>
    <source>
        <strain evidence="12 13">SYSU K30002</strain>
    </source>
</reference>
<sequence>MNIKTTVPIGISARHVHLSDAHIVQLFGPHATLTFDFNLSQPGQFAAKERLTLRTPKAEIKGVRVLGPARSVSQVEISKTDSFVLGLRPPTRLSGDLAHSESLTLVGPYGEVTLTEGCIIAQAHIHMTPKDAADFGVMDGEFVDVFVDSERTITFHQVAIRVSPDFQLEMHIDTDEGNAASLTQGAMGQLIKKEREEEGGWTNNLSRPLLNKS</sequence>
<evidence type="ECO:0000256" key="1">
    <source>
        <dbReference type="ARBA" id="ARBA00001947"/>
    </source>
</evidence>
<comment type="function">
    <text evidence="10">Involved in 1,2-propanediol (1,2-PD) degradation by catalyzing the conversion of propanoyl-CoA to propanoyl-phosphate.</text>
</comment>
<keyword evidence="7" id="KW-0862">Zinc</keyword>
<feature type="region of interest" description="Disordered" evidence="11">
    <location>
        <begin position="194"/>
        <end position="213"/>
    </location>
</feature>
<feature type="compositionally biased region" description="Polar residues" evidence="11">
    <location>
        <begin position="201"/>
        <end position="213"/>
    </location>
</feature>
<evidence type="ECO:0000313" key="12">
    <source>
        <dbReference type="EMBL" id="RUL47273.1"/>
    </source>
</evidence>
<dbReference type="UniPathway" id="UPA00621"/>
<dbReference type="GO" id="GO:0016747">
    <property type="term" value="F:acyltransferase activity, transferring groups other than amino-acyl groups"/>
    <property type="evidence" value="ECO:0007669"/>
    <property type="project" value="InterPro"/>
</dbReference>
<evidence type="ECO:0000256" key="10">
    <source>
        <dbReference type="PIRNR" id="PIRNR010130"/>
    </source>
</evidence>
<evidence type="ECO:0000256" key="4">
    <source>
        <dbReference type="ARBA" id="ARBA00020837"/>
    </source>
</evidence>
<keyword evidence="6" id="KW-0479">Metal-binding</keyword>
<dbReference type="PANTHER" id="PTHR39453:SF1">
    <property type="entry name" value="PHOSPHATE PROPANOYLTRANSFERASE"/>
    <property type="match status" value="1"/>
</dbReference>
<dbReference type="EMBL" id="RYYR01000041">
    <property type="protein sequence ID" value="RUL47273.1"/>
    <property type="molecule type" value="Genomic_DNA"/>
</dbReference>
<evidence type="ECO:0000313" key="13">
    <source>
        <dbReference type="Proteomes" id="UP000287910"/>
    </source>
</evidence>
<comment type="catalytic activity">
    <reaction evidence="9 10">
        <text>propanoyl-CoA + phosphate = propanoyl phosphate + CoA</text>
        <dbReference type="Rhea" id="RHEA:28046"/>
        <dbReference type="ChEBI" id="CHEBI:43474"/>
        <dbReference type="ChEBI" id="CHEBI:57287"/>
        <dbReference type="ChEBI" id="CHEBI:57392"/>
        <dbReference type="ChEBI" id="CHEBI:58933"/>
        <dbReference type="EC" id="2.3.1.222"/>
    </reaction>
</comment>
<dbReference type="Pfam" id="PF06130">
    <property type="entry name" value="PTAC"/>
    <property type="match status" value="1"/>
</dbReference>
<evidence type="ECO:0000256" key="8">
    <source>
        <dbReference type="ARBA" id="ARBA00023315"/>
    </source>
</evidence>
<comment type="similarity">
    <text evidence="2 10">Belongs to the PduL family.</text>
</comment>
<proteinExistence type="inferred from homology"/>
<comment type="cofactor">
    <cofactor evidence="1">
        <name>Zn(2+)</name>
        <dbReference type="ChEBI" id="CHEBI:29105"/>
    </cofactor>
</comment>
<evidence type="ECO:0000256" key="11">
    <source>
        <dbReference type="SAM" id="MobiDB-lite"/>
    </source>
</evidence>
<comment type="caution">
    <text evidence="12">The sequence shown here is derived from an EMBL/GenBank/DDBJ whole genome shotgun (WGS) entry which is preliminary data.</text>
</comment>
<dbReference type="NCBIfam" id="NF011652">
    <property type="entry name" value="PRK15070.1"/>
    <property type="match status" value="1"/>
</dbReference>
<dbReference type="AlphaFoldDB" id="A0A432L736"/>
<evidence type="ECO:0000256" key="9">
    <source>
        <dbReference type="ARBA" id="ARBA00047589"/>
    </source>
</evidence>
<name>A0A432L736_9BACI</name>
<dbReference type="PIRSF" id="PIRSF010130">
    <property type="entry name" value="PduL"/>
    <property type="match status" value="1"/>
</dbReference>